<gene>
    <name evidence="2" type="ORF">SAMN02799615_01804</name>
</gene>
<dbReference type="EMBL" id="FONH01000004">
    <property type="protein sequence ID" value="SFE83719.1"/>
    <property type="molecule type" value="Genomic_DNA"/>
</dbReference>
<feature type="coiled-coil region" evidence="1">
    <location>
        <begin position="42"/>
        <end position="76"/>
    </location>
</feature>
<organism evidence="2 3">
    <name type="scientific">Dyella marensis</name>
    <dbReference type="NCBI Taxonomy" id="500610"/>
    <lineage>
        <taxon>Bacteria</taxon>
        <taxon>Pseudomonadati</taxon>
        <taxon>Pseudomonadota</taxon>
        <taxon>Gammaproteobacteria</taxon>
        <taxon>Lysobacterales</taxon>
        <taxon>Rhodanobacteraceae</taxon>
        <taxon>Dyella</taxon>
    </lineage>
</organism>
<sequence>MLAEITAALGAIKTGSDIAREMAAAHSLDETRGKAPELYGAMAEIQHRLAAMQLAYAALLEERDGLAREVEEIRQARMERERYVLHQLPQGGLVYRFKASRESGAVPHDLCVHCYEGGVKSILQPNGSHLVCPTCKTKLRSKGSAAVASRRGGVCVWTL</sequence>
<proteinExistence type="predicted"/>
<dbReference type="Proteomes" id="UP000199477">
    <property type="component" value="Unassembled WGS sequence"/>
</dbReference>
<dbReference type="STRING" id="500610.SAMN02799615_01804"/>
<accession>A0A1I2DTI9</accession>
<protein>
    <submittedName>
        <fullName evidence="2">Uncharacterized protein</fullName>
    </submittedName>
</protein>
<reference evidence="3" key="1">
    <citation type="submission" date="2016-10" db="EMBL/GenBank/DDBJ databases">
        <authorList>
            <person name="Varghese N."/>
            <person name="Submissions S."/>
        </authorList>
    </citation>
    <scope>NUCLEOTIDE SEQUENCE [LARGE SCALE GENOMIC DNA]</scope>
    <source>
        <strain evidence="3">UNC178MFTsu3.1</strain>
    </source>
</reference>
<evidence type="ECO:0000313" key="2">
    <source>
        <dbReference type="EMBL" id="SFE83719.1"/>
    </source>
</evidence>
<evidence type="ECO:0000313" key="3">
    <source>
        <dbReference type="Proteomes" id="UP000199477"/>
    </source>
</evidence>
<keyword evidence="3" id="KW-1185">Reference proteome</keyword>
<keyword evidence="1" id="KW-0175">Coiled coil</keyword>
<name>A0A1I2DTI9_9GAMM</name>
<evidence type="ECO:0000256" key="1">
    <source>
        <dbReference type="SAM" id="Coils"/>
    </source>
</evidence>
<dbReference type="RefSeq" id="WP_051548265.1">
    <property type="nucleotide sequence ID" value="NZ_FONH01000004.1"/>
</dbReference>
<dbReference type="AlphaFoldDB" id="A0A1I2DTI9"/>